<dbReference type="PANTHER" id="PTHR33744">
    <property type="entry name" value="CARBOHYDRATE DIACID REGULATOR"/>
    <property type="match status" value="1"/>
</dbReference>
<evidence type="ECO:0000256" key="1">
    <source>
        <dbReference type="ARBA" id="ARBA00006754"/>
    </source>
</evidence>
<sequence>MTITTPTPRGVQGSDPLEWITVLSRLNAAVNEFDDIAGFLDRVAEAAAQLSGSDFAMVRVAGADGRMPVYGAHGLSSFYVARLMTGGAGSELLWTPITEALRTGEPSFVPDLDAEPRLDYWQGVARDQGVKSFASFPLIVPGGPLGILNVYYRRPHRYGATEVSLVTAIAGYAAVAIETAVLRREKDDQLAALTASLRRRALVDDLHREIAAVALSRKGLEGALRALQNVLGATALLEDSSGRVLATTDLDGFHSEILSLRALANRHPIDPASVTTEVLADSAIRGRRLFRTPIVMDEKAVGRLWMLAPAEIDDELAIQAIESTAIAITLELTGRTVDEQRGERTYEEILDDLLSTNETQHQHAISAAMRLGHELGGPVQLVLIGDPLSPGGGARARTLAVELRQRIARVDPGAFISRRGGIVAVVTPLGGSEREAPADLVQLIERTVRASTDAASEWPIAISRPVDRIAELLRAWNTSERFLRLALQGTRSAVTIEVKDMNLIELLVDATDSASLIRFRQDVLGPLVDYDARHNADLLKTVSSYFANDMRAGETAAELVVHPNTLSYRLGRVHEITGHDPHSAHESLALRLALLIHQILS</sequence>
<dbReference type="InterPro" id="IPR041522">
    <property type="entry name" value="CdaR_GGDEF"/>
</dbReference>
<dbReference type="Gene3D" id="3.30.450.40">
    <property type="match status" value="1"/>
</dbReference>
<reference evidence="4" key="1">
    <citation type="journal article" date="2019" name="Int. J. Syst. Evol. Microbiol.">
        <title>The Global Catalogue of Microorganisms (GCM) 10K type strain sequencing project: providing services to taxonomists for standard genome sequencing and annotation.</title>
        <authorList>
            <consortium name="The Broad Institute Genomics Platform"/>
            <consortium name="The Broad Institute Genome Sequencing Center for Infectious Disease"/>
            <person name="Wu L."/>
            <person name="Ma J."/>
        </authorList>
    </citation>
    <scope>NUCLEOTIDE SEQUENCE [LARGE SCALE GENOMIC DNA]</scope>
    <source>
        <strain evidence="4">JCM 17591</strain>
    </source>
</reference>
<feature type="domain" description="GAF" evidence="2">
    <location>
        <begin position="35"/>
        <end position="187"/>
    </location>
</feature>
<dbReference type="Pfam" id="PF17853">
    <property type="entry name" value="GGDEF_2"/>
    <property type="match status" value="1"/>
</dbReference>
<dbReference type="EMBL" id="BAABBW010000001">
    <property type="protein sequence ID" value="GAA4170642.1"/>
    <property type="molecule type" value="Genomic_DNA"/>
</dbReference>
<name>A0ABP7ZUE6_9MICO</name>
<dbReference type="InterPro" id="IPR025736">
    <property type="entry name" value="PucR_C-HTH_dom"/>
</dbReference>
<gene>
    <name evidence="3" type="ORF">GCM10022287_08870</name>
</gene>
<evidence type="ECO:0000259" key="2">
    <source>
        <dbReference type="SMART" id="SM00065"/>
    </source>
</evidence>
<dbReference type="InterPro" id="IPR042070">
    <property type="entry name" value="PucR_C-HTH_sf"/>
</dbReference>
<dbReference type="Pfam" id="PF13185">
    <property type="entry name" value="GAF_2"/>
    <property type="match status" value="1"/>
</dbReference>
<accession>A0ABP7ZUE6</accession>
<dbReference type="SUPFAM" id="SSF55781">
    <property type="entry name" value="GAF domain-like"/>
    <property type="match status" value="1"/>
</dbReference>
<dbReference type="InterPro" id="IPR003018">
    <property type="entry name" value="GAF"/>
</dbReference>
<dbReference type="RefSeq" id="WP_344752064.1">
    <property type="nucleotide sequence ID" value="NZ_BAABBW010000001.1"/>
</dbReference>
<proteinExistence type="inferred from homology"/>
<dbReference type="SMART" id="SM00065">
    <property type="entry name" value="GAF"/>
    <property type="match status" value="1"/>
</dbReference>
<organism evidence="3 4">
    <name type="scientific">Gryllotalpicola koreensis</name>
    <dbReference type="NCBI Taxonomy" id="993086"/>
    <lineage>
        <taxon>Bacteria</taxon>
        <taxon>Bacillati</taxon>
        <taxon>Actinomycetota</taxon>
        <taxon>Actinomycetes</taxon>
        <taxon>Micrococcales</taxon>
        <taxon>Microbacteriaceae</taxon>
        <taxon>Gryllotalpicola</taxon>
    </lineage>
</organism>
<dbReference type="Pfam" id="PF13556">
    <property type="entry name" value="HTH_30"/>
    <property type="match status" value="1"/>
</dbReference>
<dbReference type="InterPro" id="IPR051448">
    <property type="entry name" value="CdaR-like_regulators"/>
</dbReference>
<protein>
    <submittedName>
        <fullName evidence="3">Helix-turn-helix domain-containing protein</fullName>
    </submittedName>
</protein>
<dbReference type="PANTHER" id="PTHR33744:SF1">
    <property type="entry name" value="DNA-BINDING TRANSCRIPTIONAL ACTIVATOR ADER"/>
    <property type="match status" value="1"/>
</dbReference>
<dbReference type="Proteomes" id="UP001501079">
    <property type="component" value="Unassembled WGS sequence"/>
</dbReference>
<evidence type="ECO:0000313" key="4">
    <source>
        <dbReference type="Proteomes" id="UP001501079"/>
    </source>
</evidence>
<dbReference type="InterPro" id="IPR029016">
    <property type="entry name" value="GAF-like_dom_sf"/>
</dbReference>
<comment type="similarity">
    <text evidence="1">Belongs to the CdaR family.</text>
</comment>
<comment type="caution">
    <text evidence="3">The sequence shown here is derived from an EMBL/GenBank/DDBJ whole genome shotgun (WGS) entry which is preliminary data.</text>
</comment>
<keyword evidence="4" id="KW-1185">Reference proteome</keyword>
<evidence type="ECO:0000313" key="3">
    <source>
        <dbReference type="EMBL" id="GAA4170642.1"/>
    </source>
</evidence>
<dbReference type="Gene3D" id="1.10.10.2840">
    <property type="entry name" value="PucR C-terminal helix-turn-helix domain"/>
    <property type="match status" value="1"/>
</dbReference>